<dbReference type="InterPro" id="IPR038763">
    <property type="entry name" value="DHH_sf"/>
</dbReference>
<dbReference type="HOGENOM" id="CLU_071985_0_0_2"/>
<dbReference type="Gene3D" id="3.10.310.30">
    <property type="match status" value="1"/>
</dbReference>
<dbReference type="GO" id="GO:0003676">
    <property type="term" value="F:nucleic acid binding"/>
    <property type="evidence" value="ECO:0007669"/>
    <property type="project" value="InterPro"/>
</dbReference>
<feature type="domain" description="DHHA1" evidence="2">
    <location>
        <begin position="235"/>
        <end position="319"/>
    </location>
</feature>
<sequence>MSRWVVLVHGDSDGVCSGALIYRYLSSKNNVVEVFFTHPAGLASDLAEFTRNGDNMFIADIALSEQHLYDIEKILRERSRYGEIIYVDHHPEPLRLKPYELPGIIIHDICCSASELTYRFLEEKGLAQEYSRVALYGAIGDYLDETSWVKKTINEWDKRSIYFEAGVLVQGLEGSRKMYDFKRRIVRLLADNRLPSENSELLLRALIQSHNDEELRIWVRRNVCIKGKVSYVADPPGSIGRAANYARVYGGSRVGLAYETRGNMLIMSLRAINGIDLNTILRKITVSLGGTGGGHAFAAGARISSDKFNEFLELLNKNIDKNNDSGKT</sequence>
<evidence type="ECO:0000259" key="1">
    <source>
        <dbReference type="Pfam" id="PF01368"/>
    </source>
</evidence>
<dbReference type="InterPro" id="IPR003156">
    <property type="entry name" value="DHHA1_dom"/>
</dbReference>
<dbReference type="KEGG" id="shc:Shell_1310"/>
<evidence type="ECO:0000313" key="3">
    <source>
        <dbReference type="EMBL" id="ADI32403.1"/>
    </source>
</evidence>
<organism evidence="3 4">
    <name type="scientific">Staphylothermus hellenicus (strain DSM 12710 / JCM 10830 / BK20S6-10-b1 / P8)</name>
    <dbReference type="NCBI Taxonomy" id="591019"/>
    <lineage>
        <taxon>Archaea</taxon>
        <taxon>Thermoproteota</taxon>
        <taxon>Thermoprotei</taxon>
        <taxon>Desulfurococcales</taxon>
        <taxon>Desulfurococcaceae</taxon>
        <taxon>Staphylothermus</taxon>
    </lineage>
</organism>
<dbReference type="EMBL" id="CP002051">
    <property type="protein sequence ID" value="ADI32403.1"/>
    <property type="molecule type" value="Genomic_DNA"/>
</dbReference>
<dbReference type="SUPFAM" id="SSF64182">
    <property type="entry name" value="DHH phosphoesterases"/>
    <property type="match status" value="1"/>
</dbReference>
<dbReference type="Pfam" id="PF01368">
    <property type="entry name" value="DHH"/>
    <property type="match status" value="1"/>
</dbReference>
<dbReference type="PANTHER" id="PTHR42146">
    <property type="entry name" value="3',5'-CYCLIC-NUCLEOTIDE PHOSPHODIESTERASE"/>
    <property type="match status" value="1"/>
</dbReference>
<reference evidence="4" key="1">
    <citation type="submission" date="2010-05" db="EMBL/GenBank/DDBJ databases">
        <title>Complete sequence of Staphylothermus hellenicus DSM 12710.</title>
        <authorList>
            <consortium name="US DOE Joint Genome Institute"/>
            <person name="Lucas S."/>
            <person name="Copeland A."/>
            <person name="Lapidus A."/>
            <person name="Cheng J.-F."/>
            <person name="Bruce D."/>
            <person name="Goodwin L."/>
            <person name="Pitluck S."/>
            <person name="Davenport K."/>
            <person name="Detter J.C."/>
            <person name="Han C."/>
            <person name="Tapia R."/>
            <person name="Larimer F."/>
            <person name="Land M."/>
            <person name="Hauser L."/>
            <person name="Kyrpides N."/>
            <person name="Mikhailova N."/>
            <person name="Anderson I.J."/>
            <person name="Woyke T."/>
        </authorList>
    </citation>
    <scope>NUCLEOTIDE SEQUENCE [LARGE SCALE GENOMIC DNA]</scope>
    <source>
        <strain evidence="4">DSM 12710 / JCM 10830 / BK20S6-10-b1 / P8</strain>
    </source>
</reference>
<dbReference type="AlphaFoldDB" id="D7D9F7"/>
<dbReference type="RefSeq" id="WP_013143601.1">
    <property type="nucleotide sequence ID" value="NC_014205.1"/>
</dbReference>
<dbReference type="GeneID" id="9234599"/>
<name>D7D9F7_STAHD</name>
<dbReference type="Pfam" id="PF02272">
    <property type="entry name" value="DHHA1"/>
    <property type="match status" value="1"/>
</dbReference>
<evidence type="ECO:0000259" key="2">
    <source>
        <dbReference type="Pfam" id="PF02272"/>
    </source>
</evidence>
<dbReference type="Proteomes" id="UP000002573">
    <property type="component" value="Chromosome"/>
</dbReference>
<reference evidence="3 4" key="2">
    <citation type="journal article" date="2011" name="Stand. Genomic Sci.">
        <title>Complete genome sequence of Staphylothermus hellenicus P8.</title>
        <authorList>
            <person name="Anderson I."/>
            <person name="Wirth R."/>
            <person name="Lucas S."/>
            <person name="Copeland A."/>
            <person name="Lapidus A."/>
            <person name="Cheng J.F."/>
            <person name="Goodwin L."/>
            <person name="Pitluck S."/>
            <person name="Davenport K."/>
            <person name="Detter J.C."/>
            <person name="Han C."/>
            <person name="Tapia R."/>
            <person name="Land M."/>
            <person name="Hauser L."/>
            <person name="Pati A."/>
            <person name="Mikhailova N."/>
            <person name="Woyke T."/>
            <person name="Klenk H.P."/>
            <person name="Kyrpides N."/>
            <person name="Ivanova N."/>
        </authorList>
    </citation>
    <scope>NUCLEOTIDE SEQUENCE [LARGE SCALE GENOMIC DNA]</scope>
    <source>
        <strain evidence="4">DSM 12710 / JCM 10830 / BK20S6-10-b1 / P8</strain>
    </source>
</reference>
<dbReference type="InterPro" id="IPR001667">
    <property type="entry name" value="DDH_dom"/>
</dbReference>
<protein>
    <submittedName>
        <fullName evidence="3">Phosphoesterase DHHA1</fullName>
    </submittedName>
</protein>
<dbReference type="eggNOG" id="arCOG00424">
    <property type="taxonomic scope" value="Archaea"/>
</dbReference>
<evidence type="ECO:0000313" key="4">
    <source>
        <dbReference type="Proteomes" id="UP000002573"/>
    </source>
</evidence>
<gene>
    <name evidence="3" type="ordered locus">Shell_1310</name>
</gene>
<proteinExistence type="predicted"/>
<dbReference type="PANTHER" id="PTHR42146:SF1">
    <property type="entry name" value="OLIGORIBONUCLEASE NRNB"/>
    <property type="match status" value="1"/>
</dbReference>
<keyword evidence="4" id="KW-1185">Reference proteome</keyword>
<dbReference type="STRING" id="591019.Shell_1310"/>
<feature type="domain" description="DDH" evidence="1">
    <location>
        <begin position="5"/>
        <end position="124"/>
    </location>
</feature>
<dbReference type="InterPro" id="IPR052968">
    <property type="entry name" value="Nucleotide_metab_enz"/>
</dbReference>
<accession>D7D9F7</accession>